<gene>
    <name evidence="1" type="ORF">Cs308_0989</name>
</gene>
<sequence length="197" mass="22524">MLEKFIVFFLRLLFPYLCYGCGSPGALFCSCCLEKLSLESKAGRCLHCFRYLNCNEINVCCHCLPTSCIHTLSLYKPTKVALSIYFRACDGKLPALQFFIRSIQQCWETWTCPPTCVIYIISKIPKEFIVSVAKSKNIPYYALWPGINKEKQIRKLPLTGPKCFLSTYPLTNSWYKAIEKSVAQPTLILSLFLSDLQ</sequence>
<proteinExistence type="predicted"/>
<accession>A0A1A9HVY5</accession>
<dbReference type="AlphaFoldDB" id="A0A1A9HVY5"/>
<protein>
    <submittedName>
        <fullName evidence="1">Uncharacterized protein</fullName>
    </submittedName>
</protein>
<dbReference type="KEGG" id="csaz:Cs308_0989"/>
<keyword evidence="2" id="KW-1185">Reference proteome</keyword>
<dbReference type="EMBL" id="CP014639">
    <property type="protein sequence ID" value="ANH79159.1"/>
    <property type="molecule type" value="Genomic_DNA"/>
</dbReference>
<evidence type="ECO:0000313" key="1">
    <source>
        <dbReference type="EMBL" id="ANH79159.1"/>
    </source>
</evidence>
<reference evidence="2" key="1">
    <citation type="submission" date="2016-03" db="EMBL/GenBank/DDBJ databases">
        <title>Culture-independent genomics supports pathogen discovery for uncultivable bacteria within the genus Chlamydia.</title>
        <authorList>
            <person name="Taylor-Brown A."/>
            <person name="Bachmann N.L."/>
            <person name="Borel N."/>
            <person name="Polkinghorne A."/>
        </authorList>
    </citation>
    <scope>NUCLEOTIDE SEQUENCE [LARGE SCALE GENOMIC DNA]</scope>
    <source>
        <strain evidence="2">2742-308</strain>
    </source>
</reference>
<dbReference type="STRING" id="1806891.Cs308_0989"/>
<evidence type="ECO:0000313" key="2">
    <source>
        <dbReference type="Proteomes" id="UP000078162"/>
    </source>
</evidence>
<organism evidence="1 2">
    <name type="scientific">Candidatus Chlamydia sanziniae</name>
    <dbReference type="NCBI Taxonomy" id="1806891"/>
    <lineage>
        <taxon>Bacteria</taxon>
        <taxon>Pseudomonadati</taxon>
        <taxon>Chlamydiota</taxon>
        <taxon>Chlamydiia</taxon>
        <taxon>Chlamydiales</taxon>
        <taxon>Chlamydiaceae</taxon>
        <taxon>Chlamydia/Chlamydophila group</taxon>
        <taxon>Chlamydia</taxon>
    </lineage>
</organism>
<dbReference type="PROSITE" id="PS51257">
    <property type="entry name" value="PROKAR_LIPOPROTEIN"/>
    <property type="match status" value="1"/>
</dbReference>
<name>A0A1A9HVY5_9CHLA</name>
<dbReference type="Proteomes" id="UP000078162">
    <property type="component" value="Chromosome"/>
</dbReference>